<dbReference type="GO" id="GO:0005737">
    <property type="term" value="C:cytoplasm"/>
    <property type="evidence" value="ECO:0007669"/>
    <property type="project" value="TreeGrafter"/>
</dbReference>
<sequence length="432" mass="48937">MSNEPNVSHRQRTSQIYSQDISHSFLSIFKDKYQNCPLDNSTSTFLDISKNSDEPTHRDYINAIDDINAAYMKELDKSAFLEKCVMELSNQNSMQSPKNGITDNGTKKAVEGILVEVDSIFQNNGLLSTDDIFFNGQQLNKMRAKLSESGDRDKTCQSTKYEQLTRRRKTLAPSQAEAIFKANLDEQYEASEEIRRFKFRLKIRVRNISQLSRSLRILPPKTVYFCLAKVDFPQGTRSTVAPGMAVHLTVHFRPDTLGRYEDEIVVEYEAQLKPLIVPLIAQRLQPEINLPAQFNLGKCTVGSTKMTRVHMRNKNSNQTGRFRFIFMSQAIYEQYETRGLIEFDNFWSTAQLSQGLDTEGFLVVPACFRLDSLESIDLEISFSPLTTGSHTVPLALVCDNGSTRWSSLEGNSCITGVKISKCSSQLNCLYAS</sequence>
<name>A0A8J4TPT1_9TREM</name>
<gene>
    <name evidence="2" type="ORF">PHET_02873</name>
</gene>
<evidence type="ECO:0000313" key="3">
    <source>
        <dbReference type="Proteomes" id="UP000748531"/>
    </source>
</evidence>
<dbReference type="Proteomes" id="UP000748531">
    <property type="component" value="Unassembled WGS sequence"/>
</dbReference>
<dbReference type="InterPro" id="IPR033304">
    <property type="entry name" value="DLEC1"/>
</dbReference>
<dbReference type="Gene3D" id="2.60.40.10">
    <property type="entry name" value="Immunoglobulins"/>
    <property type="match status" value="2"/>
</dbReference>
<dbReference type="PANTHER" id="PTHR46348:SF1">
    <property type="entry name" value="DELETED IN LUNG AND ESOPHAGEAL CANCER PROTEIN 1"/>
    <property type="match status" value="1"/>
</dbReference>
<dbReference type="GO" id="GO:0008285">
    <property type="term" value="P:negative regulation of cell population proliferation"/>
    <property type="evidence" value="ECO:0007669"/>
    <property type="project" value="InterPro"/>
</dbReference>
<dbReference type="Pfam" id="PF23277">
    <property type="entry name" value="Ig_Dlec1_1"/>
    <property type="match status" value="1"/>
</dbReference>
<organism evidence="2 3">
    <name type="scientific">Paragonimus heterotremus</name>
    <dbReference type="NCBI Taxonomy" id="100268"/>
    <lineage>
        <taxon>Eukaryota</taxon>
        <taxon>Metazoa</taxon>
        <taxon>Spiralia</taxon>
        <taxon>Lophotrochozoa</taxon>
        <taxon>Platyhelminthes</taxon>
        <taxon>Trematoda</taxon>
        <taxon>Digenea</taxon>
        <taxon>Plagiorchiida</taxon>
        <taxon>Troglotremata</taxon>
        <taxon>Troglotrematidae</taxon>
        <taxon>Paragonimus</taxon>
    </lineage>
</organism>
<dbReference type="AlphaFoldDB" id="A0A8J4TPT1"/>
<dbReference type="GO" id="GO:0005929">
    <property type="term" value="C:cilium"/>
    <property type="evidence" value="ECO:0007669"/>
    <property type="project" value="TreeGrafter"/>
</dbReference>
<dbReference type="OrthoDB" id="2115465at2759"/>
<dbReference type="InterPro" id="IPR059041">
    <property type="entry name" value="Ig_DLEC1_1"/>
</dbReference>
<evidence type="ECO:0000259" key="1">
    <source>
        <dbReference type="Pfam" id="PF23277"/>
    </source>
</evidence>
<keyword evidence="3" id="KW-1185">Reference proteome</keyword>
<dbReference type="GO" id="GO:0015631">
    <property type="term" value="F:tubulin binding"/>
    <property type="evidence" value="ECO:0007669"/>
    <property type="project" value="TreeGrafter"/>
</dbReference>
<protein>
    <recommendedName>
        <fullName evidence="1">Deleted in lung and esophageal cancer protein 1 Ig-like domain-containing protein</fullName>
    </recommendedName>
</protein>
<evidence type="ECO:0000313" key="2">
    <source>
        <dbReference type="EMBL" id="KAF5403784.1"/>
    </source>
</evidence>
<dbReference type="EMBL" id="LUCH01001041">
    <property type="protein sequence ID" value="KAF5403784.1"/>
    <property type="molecule type" value="Genomic_DNA"/>
</dbReference>
<accession>A0A8J4TPT1</accession>
<feature type="domain" description="Deleted in lung and esophageal cancer protein 1 Ig-like" evidence="1">
    <location>
        <begin position="202"/>
        <end position="283"/>
    </location>
</feature>
<dbReference type="InterPro" id="IPR013783">
    <property type="entry name" value="Ig-like_fold"/>
</dbReference>
<dbReference type="PANTHER" id="PTHR46348">
    <property type="entry name" value="DELETED IN LUNG AND ESOPHAGEAL CANCER PROTEIN 1"/>
    <property type="match status" value="1"/>
</dbReference>
<comment type="caution">
    <text evidence="2">The sequence shown here is derived from an EMBL/GenBank/DDBJ whole genome shotgun (WGS) entry which is preliminary data.</text>
</comment>
<reference evidence="2" key="1">
    <citation type="submission" date="2019-05" db="EMBL/GenBank/DDBJ databases">
        <title>Annotation for the trematode Paragonimus heterotremus.</title>
        <authorList>
            <person name="Choi Y.-J."/>
        </authorList>
    </citation>
    <scope>NUCLEOTIDE SEQUENCE</scope>
    <source>
        <strain evidence="2">LC</strain>
    </source>
</reference>
<proteinExistence type="predicted"/>